<dbReference type="InterPro" id="IPR003445">
    <property type="entry name" value="Cat_transpt"/>
</dbReference>
<feature type="transmembrane region" description="Helical" evidence="13">
    <location>
        <begin position="202"/>
        <end position="226"/>
    </location>
</feature>
<feature type="binding site" evidence="12">
    <location>
        <position position="451"/>
    </location>
    <ligand>
        <name>K(+)</name>
        <dbReference type="ChEBI" id="CHEBI:29103"/>
    </ligand>
</feature>
<feature type="binding site" evidence="12">
    <location>
        <position position="130"/>
    </location>
    <ligand>
        <name>K(+)</name>
        <dbReference type="ChEBI" id="CHEBI:29103"/>
    </ligand>
</feature>
<evidence type="ECO:0000313" key="15">
    <source>
        <dbReference type="Proteomes" id="UP000027661"/>
    </source>
</evidence>
<keyword evidence="8 12" id="KW-0630">Potassium</keyword>
<dbReference type="AlphaFoldDB" id="A0A069STL0"/>
<comment type="caution">
    <text evidence="14">The sequence shown here is derived from an EMBL/GenBank/DDBJ whole genome shotgun (WGS) entry which is preliminary data.</text>
</comment>
<keyword evidence="4" id="KW-1003">Cell membrane</keyword>
<keyword evidence="11 13" id="KW-0472">Membrane</keyword>
<feature type="transmembrane region" description="Helical" evidence="13">
    <location>
        <begin position="255"/>
        <end position="277"/>
    </location>
</feature>
<dbReference type="EMBL" id="JNHM01000014">
    <property type="protein sequence ID" value="KDS55111.1"/>
    <property type="molecule type" value="Genomic_DNA"/>
</dbReference>
<evidence type="ECO:0000256" key="11">
    <source>
        <dbReference type="ARBA" id="ARBA00023136"/>
    </source>
</evidence>
<evidence type="ECO:0000256" key="12">
    <source>
        <dbReference type="PIRSR" id="PIRSR006247-1"/>
    </source>
</evidence>
<dbReference type="InterPro" id="IPR004772">
    <property type="entry name" value="TrkH"/>
</dbReference>
<feature type="transmembrane region" description="Helical" evidence="13">
    <location>
        <begin position="348"/>
        <end position="370"/>
    </location>
</feature>
<keyword evidence="9 13" id="KW-1133">Transmembrane helix</keyword>
<evidence type="ECO:0000256" key="9">
    <source>
        <dbReference type="ARBA" id="ARBA00022989"/>
    </source>
</evidence>
<evidence type="ECO:0000256" key="2">
    <source>
        <dbReference type="ARBA" id="ARBA00009137"/>
    </source>
</evidence>
<protein>
    <submittedName>
        <fullName evidence="14">Cation transport family protein</fullName>
    </submittedName>
</protein>
<evidence type="ECO:0000313" key="14">
    <source>
        <dbReference type="EMBL" id="KDS55111.1"/>
    </source>
</evidence>
<dbReference type="GO" id="GO:0046872">
    <property type="term" value="F:metal ion binding"/>
    <property type="evidence" value="ECO:0007669"/>
    <property type="project" value="UniProtKB-KW"/>
</dbReference>
<dbReference type="PIRSF" id="PIRSF006247">
    <property type="entry name" value="TrkH"/>
    <property type="match status" value="1"/>
</dbReference>
<evidence type="ECO:0000256" key="8">
    <source>
        <dbReference type="ARBA" id="ARBA00022958"/>
    </source>
</evidence>
<accession>A0A069STL0</accession>
<dbReference type="Pfam" id="PF02386">
    <property type="entry name" value="TrkH"/>
    <property type="match status" value="1"/>
</dbReference>
<proteinExistence type="inferred from homology"/>
<feature type="binding site" evidence="12">
    <location>
        <position position="239"/>
    </location>
    <ligand>
        <name>K(+)</name>
        <dbReference type="ChEBI" id="CHEBI:29103"/>
    </ligand>
</feature>
<dbReference type="GO" id="GO:0015379">
    <property type="term" value="F:potassium:chloride symporter activity"/>
    <property type="evidence" value="ECO:0007669"/>
    <property type="project" value="InterPro"/>
</dbReference>
<keyword evidence="10" id="KW-0406">Ion transport</keyword>
<name>A0A069STL0_PHOVU</name>
<evidence type="ECO:0000256" key="10">
    <source>
        <dbReference type="ARBA" id="ARBA00023065"/>
    </source>
</evidence>
<dbReference type="PANTHER" id="PTHR32024">
    <property type="entry name" value="TRK SYSTEM POTASSIUM UPTAKE PROTEIN TRKG-RELATED"/>
    <property type="match status" value="1"/>
</dbReference>
<evidence type="ECO:0000256" key="1">
    <source>
        <dbReference type="ARBA" id="ARBA00004429"/>
    </source>
</evidence>
<keyword evidence="6" id="KW-0633">Potassium transport</keyword>
<feature type="transmembrane region" description="Helical" evidence="13">
    <location>
        <begin position="298"/>
        <end position="315"/>
    </location>
</feature>
<keyword evidence="5" id="KW-0997">Cell inner membrane</keyword>
<dbReference type="PATRIC" id="fig|1339352.3.peg.1273"/>
<evidence type="ECO:0000256" key="6">
    <source>
        <dbReference type="ARBA" id="ARBA00022538"/>
    </source>
</evidence>
<feature type="transmembrane region" description="Helical" evidence="13">
    <location>
        <begin position="155"/>
        <end position="181"/>
    </location>
</feature>
<comment type="similarity">
    <text evidence="2">Belongs to the TrkH potassium transport family.</text>
</comment>
<feature type="transmembrane region" description="Helical" evidence="13">
    <location>
        <begin position="58"/>
        <end position="77"/>
    </location>
</feature>
<keyword evidence="3" id="KW-0813">Transport</keyword>
<organism evidence="14 15">
    <name type="scientific">Phocaeicola vulgatus str. 3975 RP4</name>
    <dbReference type="NCBI Taxonomy" id="1339352"/>
    <lineage>
        <taxon>Bacteria</taxon>
        <taxon>Pseudomonadati</taxon>
        <taxon>Bacteroidota</taxon>
        <taxon>Bacteroidia</taxon>
        <taxon>Bacteroidales</taxon>
        <taxon>Bacteroidaceae</taxon>
        <taxon>Phocaeicola</taxon>
    </lineage>
</organism>
<feature type="transmembrane region" description="Helical" evidence="13">
    <location>
        <begin position="25"/>
        <end position="52"/>
    </location>
</feature>
<reference evidence="14 15" key="1">
    <citation type="submission" date="2014-04" db="EMBL/GenBank/DDBJ databases">
        <authorList>
            <person name="Sears C."/>
            <person name="Carroll K."/>
            <person name="Sack B.R."/>
            <person name="Qadri F."/>
            <person name="Myers L.L."/>
            <person name="Chung G.-T."/>
            <person name="Escheverria P."/>
            <person name="Fraser C.M."/>
            <person name="Sadzewicz L."/>
            <person name="Shefchek K.A."/>
            <person name="Tallon L."/>
            <person name="Das S.P."/>
            <person name="Daugherty S."/>
            <person name="Mongodin E.F."/>
        </authorList>
    </citation>
    <scope>NUCLEOTIDE SEQUENCE [LARGE SCALE GENOMIC DNA]</scope>
    <source>
        <strain evidence="14 15">3975 RP4</strain>
    </source>
</reference>
<keyword evidence="12" id="KW-0479">Metal-binding</keyword>
<evidence type="ECO:0000256" key="4">
    <source>
        <dbReference type="ARBA" id="ARBA00022475"/>
    </source>
</evidence>
<evidence type="ECO:0000256" key="3">
    <source>
        <dbReference type="ARBA" id="ARBA00022448"/>
    </source>
</evidence>
<evidence type="ECO:0000256" key="7">
    <source>
        <dbReference type="ARBA" id="ARBA00022692"/>
    </source>
</evidence>
<sequence length="502" mass="56400">MGEFYNPDKLYKGGSRNNSLINKKMIFRVLGVLLFIESAMFLLCAAVSLCYGEQDYQYFLYTILLNTLVGGVLLICSRGAENRLTRRDGYCIVTFTWFLFTLFGMLPFYFSGGIPSVTDAFFETMSGFTTTGATILDNIESLSHGLLFWRSLTQWIGGLGIVFFTIAVLPIFGGGTIQLFSAEAIGVTHDKTHPRIDVMAKWLWMIYAILTIAETVLLMIGGMSFFDAVCHSFSTTATGGYSTKQASVAYWNSPFIEYVIAIFMILSGINFSLYFMCLKGKGKRLFQDDEFRWFMKSVSILTLVITFALVFQNHYDWEKAFRRALFQVATVHTSCGFATDDYNLWPSFTWMLLIFAMLSGGCTGSTSGGIKNMRLMILARNIKNEFKRMLHPRAVLPVRVNRQVISPSIIASVNTFFVFYLFCILAGWILLMFFGVGIIEAMSTVISSLGNVGPGLGAFGPAFSWAALPDAAKWILSFLMLIGRLELFAVLLLFYSGFWERR</sequence>
<dbReference type="GO" id="GO:0005886">
    <property type="term" value="C:plasma membrane"/>
    <property type="evidence" value="ECO:0007669"/>
    <property type="project" value="UniProtKB-SubCell"/>
</dbReference>
<feature type="transmembrane region" description="Helical" evidence="13">
    <location>
        <begin position="89"/>
        <end position="110"/>
    </location>
</feature>
<comment type="subcellular location">
    <subcellularLocation>
        <location evidence="1">Cell inner membrane</location>
        <topology evidence="1">Multi-pass membrane protein</topology>
    </subcellularLocation>
</comment>
<dbReference type="PANTHER" id="PTHR32024:SF2">
    <property type="entry name" value="TRK SYSTEM POTASSIUM UPTAKE PROTEIN TRKG-RELATED"/>
    <property type="match status" value="1"/>
</dbReference>
<evidence type="ECO:0000256" key="13">
    <source>
        <dbReference type="SAM" id="Phobius"/>
    </source>
</evidence>
<keyword evidence="7 13" id="KW-0812">Transmembrane</keyword>
<feature type="transmembrane region" description="Helical" evidence="13">
    <location>
        <begin position="417"/>
        <end position="439"/>
    </location>
</feature>
<feature type="transmembrane region" description="Helical" evidence="13">
    <location>
        <begin position="474"/>
        <end position="495"/>
    </location>
</feature>
<dbReference type="Proteomes" id="UP000027661">
    <property type="component" value="Unassembled WGS sequence"/>
</dbReference>
<feature type="binding site" evidence="12">
    <location>
        <position position="452"/>
    </location>
    <ligand>
        <name>K(+)</name>
        <dbReference type="ChEBI" id="CHEBI:29103"/>
    </ligand>
</feature>
<dbReference type="RefSeq" id="WP_032952619.1">
    <property type="nucleotide sequence ID" value="NZ_JNHM01000014.1"/>
</dbReference>
<feature type="binding site" evidence="12">
    <location>
        <position position="131"/>
    </location>
    <ligand>
        <name>K(+)</name>
        <dbReference type="ChEBI" id="CHEBI:29103"/>
    </ligand>
</feature>
<evidence type="ECO:0000256" key="5">
    <source>
        <dbReference type="ARBA" id="ARBA00022519"/>
    </source>
</evidence>
<gene>
    <name evidence="14" type="ORF">M099_1314</name>
</gene>